<keyword evidence="3" id="KW-1185">Reference proteome</keyword>
<dbReference type="InterPro" id="IPR029442">
    <property type="entry name" value="GyrI-like"/>
</dbReference>
<comment type="caution">
    <text evidence="2">The sequence shown here is derived from an EMBL/GenBank/DDBJ whole genome shotgun (WGS) entry which is preliminary data.</text>
</comment>
<dbReference type="Gene3D" id="3.20.80.10">
    <property type="entry name" value="Regulatory factor, effector binding domain"/>
    <property type="match status" value="1"/>
</dbReference>
<evidence type="ECO:0000313" key="2">
    <source>
        <dbReference type="EMBL" id="MBB3159769.1"/>
    </source>
</evidence>
<dbReference type="EMBL" id="JACHXX010000001">
    <property type="protein sequence ID" value="MBB3159769.1"/>
    <property type="molecule type" value="Genomic_DNA"/>
</dbReference>
<gene>
    <name evidence="2" type="ORF">FHS25_000201</name>
</gene>
<organism evidence="2 3">
    <name type="scientific">Rhizobium laguerreae</name>
    <dbReference type="NCBI Taxonomy" id="1076926"/>
    <lineage>
        <taxon>Bacteria</taxon>
        <taxon>Pseudomonadati</taxon>
        <taxon>Pseudomonadota</taxon>
        <taxon>Alphaproteobacteria</taxon>
        <taxon>Hyphomicrobiales</taxon>
        <taxon>Rhizobiaceae</taxon>
        <taxon>Rhizobium/Agrobacterium group</taxon>
        <taxon>Rhizobium</taxon>
    </lineage>
</organism>
<evidence type="ECO:0000259" key="1">
    <source>
        <dbReference type="Pfam" id="PF06445"/>
    </source>
</evidence>
<dbReference type="InterPro" id="IPR011256">
    <property type="entry name" value="Reg_factor_effector_dom_sf"/>
</dbReference>
<evidence type="ECO:0000313" key="3">
    <source>
        <dbReference type="Proteomes" id="UP000542811"/>
    </source>
</evidence>
<dbReference type="Pfam" id="PF06445">
    <property type="entry name" value="GyrI-like"/>
    <property type="match status" value="1"/>
</dbReference>
<proteinExistence type="predicted"/>
<name>A0ABR6G0I6_9HYPH</name>
<dbReference type="Proteomes" id="UP000542811">
    <property type="component" value="Unassembled WGS sequence"/>
</dbReference>
<protein>
    <recommendedName>
        <fullName evidence="1">GyrI-like small molecule binding domain-containing protein</fullName>
    </recommendedName>
</protein>
<dbReference type="SUPFAM" id="SSF55136">
    <property type="entry name" value="Probable bacterial effector-binding domain"/>
    <property type="match status" value="1"/>
</dbReference>
<feature type="domain" description="GyrI-like small molecule binding" evidence="1">
    <location>
        <begin position="3"/>
        <end position="92"/>
    </location>
</feature>
<reference evidence="2 3" key="1">
    <citation type="submission" date="2020-08" db="EMBL/GenBank/DDBJ databases">
        <title>Genomic Encyclopedia of Type Strains, Phase III (KMG-III): the genomes of soil and plant-associated and newly described type strains.</title>
        <authorList>
            <person name="Whitman W."/>
        </authorList>
    </citation>
    <scope>NUCLEOTIDE SEQUENCE [LARGE SCALE GENOMIC DNA]</scope>
    <source>
        <strain evidence="2 3">CECT 8280</strain>
    </source>
</reference>
<sequence>MLDVTIREIGPIELIGVAHTGSYMQIDKAFETLFGTLYARGLAKPDIRMIGVYLDDPDLVPEEKLRSIACVTGAAEVPAASPFERRTIDRRLCGAAPQGALCRHVQVLSVALCRMAAEIRPAAEGQGHVRGISQ</sequence>
<accession>A0ABR6G0I6</accession>